<dbReference type="Pfam" id="PF20152">
    <property type="entry name" value="DUF6534"/>
    <property type="match status" value="1"/>
</dbReference>
<feature type="domain" description="DUF6534" evidence="2">
    <location>
        <begin position="9"/>
        <end position="115"/>
    </location>
</feature>
<feature type="transmembrane region" description="Helical" evidence="1">
    <location>
        <begin position="63"/>
        <end position="83"/>
    </location>
</feature>
<keyword evidence="1" id="KW-1133">Transmembrane helix</keyword>
<keyword evidence="1" id="KW-0472">Membrane</keyword>
<dbReference type="InterPro" id="IPR045339">
    <property type="entry name" value="DUF6534"/>
</dbReference>
<dbReference type="PANTHER" id="PTHR40465">
    <property type="entry name" value="CHROMOSOME 1, WHOLE GENOME SHOTGUN SEQUENCE"/>
    <property type="match status" value="1"/>
</dbReference>
<keyword evidence="1" id="KW-0812">Transmembrane</keyword>
<name>A0AAD6YHS7_9AGAR</name>
<keyword evidence="4" id="KW-1185">Reference proteome</keyword>
<evidence type="ECO:0000313" key="3">
    <source>
        <dbReference type="EMBL" id="KAJ7220708.1"/>
    </source>
</evidence>
<dbReference type="AlphaFoldDB" id="A0AAD6YHS7"/>
<accession>A0AAD6YHS7</accession>
<feature type="non-terminal residue" evidence="3">
    <location>
        <position position="117"/>
    </location>
</feature>
<feature type="non-terminal residue" evidence="3">
    <location>
        <position position="1"/>
    </location>
</feature>
<dbReference type="EMBL" id="JARJCW010000009">
    <property type="protein sequence ID" value="KAJ7220708.1"/>
    <property type="molecule type" value="Genomic_DNA"/>
</dbReference>
<comment type="caution">
    <text evidence="3">The sequence shown here is derived from an EMBL/GenBank/DDBJ whole genome shotgun (WGS) entry which is preliminary data.</text>
</comment>
<protein>
    <recommendedName>
        <fullName evidence="2">DUF6534 domain-containing protein</fullName>
    </recommendedName>
</protein>
<gene>
    <name evidence="3" type="ORF">GGX14DRAFT_313825</name>
</gene>
<evidence type="ECO:0000259" key="2">
    <source>
        <dbReference type="Pfam" id="PF20152"/>
    </source>
</evidence>
<reference evidence="3" key="1">
    <citation type="submission" date="2023-03" db="EMBL/GenBank/DDBJ databases">
        <title>Massive genome expansion in bonnet fungi (Mycena s.s.) driven by repeated elements and novel gene families across ecological guilds.</title>
        <authorList>
            <consortium name="Lawrence Berkeley National Laboratory"/>
            <person name="Harder C.B."/>
            <person name="Miyauchi S."/>
            <person name="Viragh M."/>
            <person name="Kuo A."/>
            <person name="Thoen E."/>
            <person name="Andreopoulos B."/>
            <person name="Lu D."/>
            <person name="Skrede I."/>
            <person name="Drula E."/>
            <person name="Henrissat B."/>
            <person name="Morin E."/>
            <person name="Kohler A."/>
            <person name="Barry K."/>
            <person name="LaButti K."/>
            <person name="Morin E."/>
            <person name="Salamov A."/>
            <person name="Lipzen A."/>
            <person name="Mereny Z."/>
            <person name="Hegedus B."/>
            <person name="Baldrian P."/>
            <person name="Stursova M."/>
            <person name="Weitz H."/>
            <person name="Taylor A."/>
            <person name="Grigoriev I.V."/>
            <person name="Nagy L.G."/>
            <person name="Martin F."/>
            <person name="Kauserud H."/>
        </authorList>
    </citation>
    <scope>NUCLEOTIDE SEQUENCE</scope>
    <source>
        <strain evidence="3">9144</strain>
    </source>
</reference>
<proteinExistence type="predicted"/>
<sequence>IIAWMMTTIIVDATITTILVGYLVCFFDIFMKIFSNLALLAAQRRHKTGMQDTDQLIDRIVRLTIQTGLLTSIWALIDLILFLTRVPLPPHLIFQIPMVKMYTNSLMSSLNSRGHVS</sequence>
<organism evidence="3 4">
    <name type="scientific">Mycena pura</name>
    <dbReference type="NCBI Taxonomy" id="153505"/>
    <lineage>
        <taxon>Eukaryota</taxon>
        <taxon>Fungi</taxon>
        <taxon>Dikarya</taxon>
        <taxon>Basidiomycota</taxon>
        <taxon>Agaricomycotina</taxon>
        <taxon>Agaricomycetes</taxon>
        <taxon>Agaricomycetidae</taxon>
        <taxon>Agaricales</taxon>
        <taxon>Marasmiineae</taxon>
        <taxon>Mycenaceae</taxon>
        <taxon>Mycena</taxon>
    </lineage>
</organism>
<evidence type="ECO:0000256" key="1">
    <source>
        <dbReference type="SAM" id="Phobius"/>
    </source>
</evidence>
<evidence type="ECO:0000313" key="4">
    <source>
        <dbReference type="Proteomes" id="UP001219525"/>
    </source>
</evidence>
<dbReference type="Proteomes" id="UP001219525">
    <property type="component" value="Unassembled WGS sequence"/>
</dbReference>
<dbReference type="PANTHER" id="PTHR40465:SF1">
    <property type="entry name" value="DUF6534 DOMAIN-CONTAINING PROTEIN"/>
    <property type="match status" value="1"/>
</dbReference>